<dbReference type="PANTHER" id="PTHR21301:SF10">
    <property type="entry name" value="REVERSE TRANSCRIPTASE DOMAIN-CONTAINING PROTEIN"/>
    <property type="match status" value="1"/>
</dbReference>
<dbReference type="WBParaSite" id="HPBE_0002540801-mRNA-1">
    <property type="protein sequence ID" value="HPBE_0002540801-mRNA-1"/>
    <property type="gene ID" value="HPBE_0002540801"/>
</dbReference>
<dbReference type="AlphaFoldDB" id="A0A183GRT8"/>
<dbReference type="OrthoDB" id="9909555at2759"/>
<accession>A0A3P8I5X9</accession>
<gene>
    <name evidence="1" type="ORF">HPBE_LOCUS25407</name>
</gene>
<evidence type="ECO:0000313" key="3">
    <source>
        <dbReference type="WBParaSite" id="HPBE_0002540801-mRNA-1"/>
    </source>
</evidence>
<name>A0A183GRT8_HELPZ</name>
<accession>A0A183GRT8</accession>
<protein>
    <submittedName>
        <fullName evidence="3">Reverse transcriptase domain-containing protein</fullName>
    </submittedName>
</protein>
<evidence type="ECO:0000313" key="2">
    <source>
        <dbReference type="Proteomes" id="UP000050761"/>
    </source>
</evidence>
<evidence type="ECO:0000313" key="1">
    <source>
        <dbReference type="EMBL" id="VDP51076.1"/>
    </source>
</evidence>
<dbReference type="EMBL" id="UZAH01037854">
    <property type="protein sequence ID" value="VDP51076.1"/>
    <property type="molecule type" value="Genomic_DNA"/>
</dbReference>
<organism evidence="2 3">
    <name type="scientific">Heligmosomoides polygyrus</name>
    <name type="common">Parasitic roundworm</name>
    <dbReference type="NCBI Taxonomy" id="6339"/>
    <lineage>
        <taxon>Eukaryota</taxon>
        <taxon>Metazoa</taxon>
        <taxon>Ecdysozoa</taxon>
        <taxon>Nematoda</taxon>
        <taxon>Chromadorea</taxon>
        <taxon>Rhabditida</taxon>
        <taxon>Rhabditina</taxon>
        <taxon>Rhabditomorpha</taxon>
        <taxon>Strongyloidea</taxon>
        <taxon>Heligmosomidae</taxon>
        <taxon>Heligmosomoides</taxon>
    </lineage>
</organism>
<keyword evidence="2" id="KW-1185">Reference proteome</keyword>
<sequence>MESFDVTSLYTNVAKESALQAVSEFLTENEASVNLYGLSVSQVVTLVNECLMCNVFKWSGEYYRQIRGLAMGQRYIDDCFIVCPTQSEMNACLELLNQQSEYIKLTREKLAENWLTFLNVEAHLSRAIPQVSVSILARENDISARRTLEALWITARNPQVNRKEERLAIAQELAPFIEL</sequence>
<reference evidence="1 2" key="1">
    <citation type="submission" date="2018-11" db="EMBL/GenBank/DDBJ databases">
        <authorList>
            <consortium name="Pathogen Informatics"/>
        </authorList>
    </citation>
    <scope>NUCLEOTIDE SEQUENCE [LARGE SCALE GENOMIC DNA]</scope>
</reference>
<dbReference type="Proteomes" id="UP000050761">
    <property type="component" value="Unassembled WGS sequence"/>
</dbReference>
<dbReference type="PANTHER" id="PTHR21301">
    <property type="entry name" value="REVERSE TRANSCRIPTASE"/>
    <property type="match status" value="1"/>
</dbReference>
<reference evidence="3" key="2">
    <citation type="submission" date="2019-09" db="UniProtKB">
        <authorList>
            <consortium name="WormBaseParasite"/>
        </authorList>
    </citation>
    <scope>IDENTIFICATION</scope>
</reference>
<proteinExistence type="predicted"/>